<dbReference type="EMBL" id="CAJVPZ010009365">
    <property type="protein sequence ID" value="CAG8608323.1"/>
    <property type="molecule type" value="Genomic_DNA"/>
</dbReference>
<evidence type="ECO:0000313" key="1">
    <source>
        <dbReference type="EMBL" id="CAG8608323.1"/>
    </source>
</evidence>
<comment type="caution">
    <text evidence="1">The sequence shown here is derived from an EMBL/GenBank/DDBJ whole genome shotgun (WGS) entry which is preliminary data.</text>
</comment>
<accession>A0A9N9CRE0</accession>
<evidence type="ECO:0000313" key="2">
    <source>
        <dbReference type="Proteomes" id="UP000789396"/>
    </source>
</evidence>
<dbReference type="Proteomes" id="UP000789396">
    <property type="component" value="Unassembled WGS sequence"/>
</dbReference>
<keyword evidence="2" id="KW-1185">Reference proteome</keyword>
<protein>
    <submittedName>
        <fullName evidence="1">5099_t:CDS:1</fullName>
    </submittedName>
</protein>
<dbReference type="AlphaFoldDB" id="A0A9N9CRE0"/>
<sequence>PKDSIYCNVYCSPVFEKGDLFPKGHLKLGNHADVNKLATR</sequence>
<reference evidence="1" key="1">
    <citation type="submission" date="2021-06" db="EMBL/GenBank/DDBJ databases">
        <authorList>
            <person name="Kallberg Y."/>
            <person name="Tangrot J."/>
            <person name="Rosling A."/>
        </authorList>
    </citation>
    <scope>NUCLEOTIDE SEQUENCE</scope>
    <source>
        <strain evidence="1">IN212</strain>
    </source>
</reference>
<feature type="non-terminal residue" evidence="1">
    <location>
        <position position="1"/>
    </location>
</feature>
<organism evidence="1 2">
    <name type="scientific">Racocetra fulgida</name>
    <dbReference type="NCBI Taxonomy" id="60492"/>
    <lineage>
        <taxon>Eukaryota</taxon>
        <taxon>Fungi</taxon>
        <taxon>Fungi incertae sedis</taxon>
        <taxon>Mucoromycota</taxon>
        <taxon>Glomeromycotina</taxon>
        <taxon>Glomeromycetes</taxon>
        <taxon>Diversisporales</taxon>
        <taxon>Gigasporaceae</taxon>
        <taxon>Racocetra</taxon>
    </lineage>
</organism>
<gene>
    <name evidence="1" type="ORF">RFULGI_LOCUS6877</name>
</gene>
<proteinExistence type="predicted"/>
<name>A0A9N9CRE0_9GLOM</name>